<evidence type="ECO:0000313" key="3">
    <source>
        <dbReference type="Proteomes" id="UP000218615"/>
    </source>
</evidence>
<evidence type="ECO:0000259" key="1">
    <source>
        <dbReference type="Pfam" id="PF07693"/>
    </source>
</evidence>
<dbReference type="RefSeq" id="WP_096206542.1">
    <property type="nucleotide sequence ID" value="NZ_FZMP01000202.1"/>
</dbReference>
<sequence>MPGPSLEDVYYLFDPKTTFGTEFFRKYYVEIEHSESNIDELKTRLELSLKTREPIKILFTGHRGSGKTTALHRLISKLGGEFFIVHYSAFDIMDINDISYTDVLLSMLSKMLDKIDGEGLTLNEALSKRIMTWGSSIEKIEVDEETESGGIAAKISIPFLTLMGKIKTETSSRTEIRSRIEPKVSELINIINDVIAEIEKTTGKQVLIVIDNLEKTDPSKAIEIFYNHGTQLVQPLGKIIYTFPIALKNSEKFSQIVINFDKVCMHPNIKILDKAQNPYSNGVKVLEEVISRRAPLDLIEKDALEYIINMSGGVVRELIRIIRDSSIRAITKGKKKIDKEIAITVVNDMKNLYRGQISEDDYRILGEIYKSKELKRDEGLVRLLHNLSVLEYRNDTDWCDVNPIVKSLLSEKGLIRS</sequence>
<evidence type="ECO:0000313" key="2">
    <source>
        <dbReference type="EMBL" id="SNQ61915.1"/>
    </source>
</evidence>
<reference evidence="3" key="1">
    <citation type="submission" date="2017-06" db="EMBL/GenBank/DDBJ databases">
        <authorList>
            <person name="Cremers G."/>
        </authorList>
    </citation>
    <scope>NUCLEOTIDE SEQUENCE [LARGE SCALE GENOMIC DNA]</scope>
</reference>
<dbReference type="EMBL" id="FZMP01000202">
    <property type="protein sequence ID" value="SNQ61915.1"/>
    <property type="molecule type" value="Genomic_DNA"/>
</dbReference>
<name>A0A284VRK4_9EURY</name>
<feature type="domain" description="KAP NTPase" evidence="1">
    <location>
        <begin position="52"/>
        <end position="226"/>
    </location>
</feature>
<accession>A0A284VRK4</accession>
<protein>
    <submittedName>
        <fullName evidence="2">Putative Signal recognition particle GTPase</fullName>
    </submittedName>
</protein>
<dbReference type="InterPro" id="IPR027417">
    <property type="entry name" value="P-loop_NTPase"/>
</dbReference>
<dbReference type="AlphaFoldDB" id="A0A284VRK4"/>
<gene>
    <name evidence="2" type="ORF">MNV_550005</name>
</gene>
<dbReference type="Pfam" id="PF07693">
    <property type="entry name" value="KAP_NTPase"/>
    <property type="match status" value="1"/>
</dbReference>
<dbReference type="Gene3D" id="3.40.50.300">
    <property type="entry name" value="P-loop containing nucleotide triphosphate hydrolases"/>
    <property type="match status" value="1"/>
</dbReference>
<organism evidence="2 3">
    <name type="scientific">Candidatus Methanoperedens nitratireducens</name>
    <dbReference type="NCBI Taxonomy" id="1392998"/>
    <lineage>
        <taxon>Archaea</taxon>
        <taxon>Methanobacteriati</taxon>
        <taxon>Methanobacteriota</taxon>
        <taxon>Stenosarchaea group</taxon>
        <taxon>Methanomicrobia</taxon>
        <taxon>Methanosarcinales</taxon>
        <taxon>ANME-2 cluster</taxon>
        <taxon>Candidatus Methanoperedentaceae</taxon>
        <taxon>Candidatus Methanoperedens</taxon>
    </lineage>
</organism>
<dbReference type="Proteomes" id="UP000218615">
    <property type="component" value="Unassembled WGS sequence"/>
</dbReference>
<keyword evidence="3" id="KW-1185">Reference proteome</keyword>
<dbReference type="SUPFAM" id="SSF52540">
    <property type="entry name" value="P-loop containing nucleoside triphosphate hydrolases"/>
    <property type="match status" value="1"/>
</dbReference>
<proteinExistence type="predicted"/>
<dbReference type="OrthoDB" id="142598at2157"/>
<dbReference type="InterPro" id="IPR011646">
    <property type="entry name" value="KAP_P-loop"/>
</dbReference>